<dbReference type="Pfam" id="PF03466">
    <property type="entry name" value="LysR_substrate"/>
    <property type="match status" value="1"/>
</dbReference>
<dbReference type="SUPFAM" id="SSF46785">
    <property type="entry name" value="Winged helix' DNA-binding domain"/>
    <property type="match status" value="1"/>
</dbReference>
<evidence type="ECO:0000259" key="5">
    <source>
        <dbReference type="PROSITE" id="PS50931"/>
    </source>
</evidence>
<dbReference type="Pfam" id="PF00126">
    <property type="entry name" value="HTH_1"/>
    <property type="match status" value="1"/>
</dbReference>
<keyword evidence="9" id="KW-1185">Reference proteome</keyword>
<dbReference type="EMBL" id="JAUOOM010000007">
    <property type="protein sequence ID" value="MDO6406833.1"/>
    <property type="molecule type" value="Genomic_DNA"/>
</dbReference>
<evidence type="ECO:0000256" key="2">
    <source>
        <dbReference type="ARBA" id="ARBA00023015"/>
    </source>
</evidence>
<gene>
    <name evidence="7" type="ORF">CTZ24_23215</name>
    <name evidence="6" type="ORF">Q3404_09605</name>
</gene>
<keyword evidence="3" id="KW-0238">DNA-binding</keyword>
<dbReference type="RefSeq" id="WP_208725968.1">
    <property type="nucleotide sequence ID" value="NZ_CP024637.1"/>
</dbReference>
<evidence type="ECO:0000313" key="7">
    <source>
        <dbReference type="EMBL" id="QGR09356.1"/>
    </source>
</evidence>
<dbReference type="InterPro" id="IPR050950">
    <property type="entry name" value="HTH-type_LysR_regulators"/>
</dbReference>
<reference evidence="8" key="1">
    <citation type="submission" date="2017-11" db="EMBL/GenBank/DDBJ databases">
        <title>Genome sequence of Pantoea sp. MSR2.</title>
        <authorList>
            <person name="Nascimento F.X."/>
        </authorList>
    </citation>
    <scope>NUCLEOTIDE SEQUENCE [LARGE SCALE GENOMIC DNA]</scope>
    <source>
        <strain evidence="8">MSR2</strain>
        <plasmid evidence="8">pmsr2a</plasmid>
    </source>
</reference>
<evidence type="ECO:0000313" key="8">
    <source>
        <dbReference type="Proteomes" id="UP000424872"/>
    </source>
</evidence>
<geneLocation type="plasmid" evidence="8">
    <name>pmsr2a</name>
</geneLocation>
<accession>A0AAP9KRQ4</accession>
<sequence length="306" mass="33910">MTNAAYPEKAISYLYEVGMQGGIRRAADALGINPSVVSRQLSLLERSLQLPLLERRGRNVVLTEAGKLLAEDYAQTTQRRKLLERQLRDMRHMRGGSVTLRIGQGMVEEVVNHVLQEFSVAWPGVFIDISSGDMQTTVDLIMRGEVDMAVGFGTAGPPGLKSHSFTRGPICAIVTPDHPIARYSSISVAELTQHRLIAMSDTFGLQRYLSAIFKSEGQVLAPAYCCNLFSSALSLCQAGLGIAFMTQQAVPRALLEQGLRAIPIDHRIARESQCHLLRSVDHRFTPAASYLWQLLCNFFYESEVKE</sequence>
<dbReference type="AlphaFoldDB" id="A0AAP9KRQ4"/>
<protein>
    <submittedName>
        <fullName evidence="7">LysR family transcriptional regulator</fullName>
    </submittedName>
</protein>
<dbReference type="SUPFAM" id="SSF53850">
    <property type="entry name" value="Periplasmic binding protein-like II"/>
    <property type="match status" value="1"/>
</dbReference>
<feature type="domain" description="HTH lysR-type" evidence="5">
    <location>
        <begin position="20"/>
        <end position="63"/>
    </location>
</feature>
<name>A0AAP9KRQ4_9GAMM</name>
<dbReference type="InterPro" id="IPR005119">
    <property type="entry name" value="LysR_subst-bd"/>
</dbReference>
<geneLocation type="plasmid" evidence="7">
    <name>pMSR2A</name>
</geneLocation>
<reference evidence="7" key="2">
    <citation type="journal article" date="2020" name="Environ. Microbiol.">
        <title>The extreme plant-growth-promoting properties of Pantoea phytobeneficialis MSR2 revealed by functional and genomic analysis.</title>
        <authorList>
            <person name="Nascimento F.X."/>
            <person name="Hernandez A.G."/>
            <person name="Glick B.R."/>
            <person name="Rossi M.J."/>
        </authorList>
    </citation>
    <scope>NUCLEOTIDE SEQUENCE</scope>
    <source>
        <strain evidence="7">MSR2</strain>
    </source>
</reference>
<evidence type="ECO:0000256" key="4">
    <source>
        <dbReference type="ARBA" id="ARBA00023163"/>
    </source>
</evidence>
<dbReference type="GO" id="GO:0005829">
    <property type="term" value="C:cytosol"/>
    <property type="evidence" value="ECO:0007669"/>
    <property type="project" value="TreeGrafter"/>
</dbReference>
<dbReference type="EMBL" id="CP024637">
    <property type="protein sequence ID" value="QGR09356.1"/>
    <property type="molecule type" value="Genomic_DNA"/>
</dbReference>
<dbReference type="PANTHER" id="PTHR30419">
    <property type="entry name" value="HTH-TYPE TRANSCRIPTIONAL REGULATOR YBHD"/>
    <property type="match status" value="1"/>
</dbReference>
<comment type="similarity">
    <text evidence="1">Belongs to the LysR transcriptional regulatory family.</text>
</comment>
<evidence type="ECO:0000256" key="1">
    <source>
        <dbReference type="ARBA" id="ARBA00009437"/>
    </source>
</evidence>
<dbReference type="GO" id="GO:0003700">
    <property type="term" value="F:DNA-binding transcription factor activity"/>
    <property type="evidence" value="ECO:0007669"/>
    <property type="project" value="InterPro"/>
</dbReference>
<dbReference type="PANTHER" id="PTHR30419:SF8">
    <property type="entry name" value="NITROGEN ASSIMILATION TRANSCRIPTIONAL ACTIVATOR-RELATED"/>
    <property type="match status" value="1"/>
</dbReference>
<evidence type="ECO:0000313" key="9">
    <source>
        <dbReference type="Proteomes" id="UP001171299"/>
    </source>
</evidence>
<dbReference type="Gene3D" id="3.40.190.290">
    <property type="match status" value="1"/>
</dbReference>
<reference evidence="6" key="3">
    <citation type="submission" date="2023-07" db="EMBL/GenBank/DDBJ databases">
        <title>The extreme plant-growth-promoting properties of Pantoea phytobeneficialis PF55 revealed by functional and genomic analysis.</title>
        <authorList>
            <person name="Nascimento F.X."/>
            <person name="Marcio R.J."/>
        </authorList>
    </citation>
    <scope>NUCLEOTIDE SEQUENCE</scope>
    <source>
        <strain evidence="6">PF55</strain>
    </source>
</reference>
<dbReference type="InterPro" id="IPR036388">
    <property type="entry name" value="WH-like_DNA-bd_sf"/>
</dbReference>
<organism evidence="7 8">
    <name type="scientific">Pantoea phytobeneficialis</name>
    <dbReference type="NCBI Taxonomy" id="2052056"/>
    <lineage>
        <taxon>Bacteria</taxon>
        <taxon>Pseudomonadati</taxon>
        <taxon>Pseudomonadota</taxon>
        <taxon>Gammaproteobacteria</taxon>
        <taxon>Enterobacterales</taxon>
        <taxon>Erwiniaceae</taxon>
        <taxon>Pantoea</taxon>
    </lineage>
</organism>
<dbReference type="KEGG" id="ppho:CTZ24_23215"/>
<dbReference type="Gene3D" id="1.10.10.10">
    <property type="entry name" value="Winged helix-like DNA-binding domain superfamily/Winged helix DNA-binding domain"/>
    <property type="match status" value="1"/>
</dbReference>
<keyword evidence="4" id="KW-0804">Transcription</keyword>
<dbReference type="InterPro" id="IPR036390">
    <property type="entry name" value="WH_DNA-bd_sf"/>
</dbReference>
<keyword evidence="2" id="KW-0805">Transcription regulation</keyword>
<dbReference type="Proteomes" id="UP001171299">
    <property type="component" value="Unassembled WGS sequence"/>
</dbReference>
<dbReference type="InterPro" id="IPR000847">
    <property type="entry name" value="LysR_HTH_N"/>
</dbReference>
<evidence type="ECO:0000313" key="6">
    <source>
        <dbReference type="EMBL" id="MDO6406833.1"/>
    </source>
</evidence>
<keyword evidence="7" id="KW-0614">Plasmid</keyword>
<dbReference type="Proteomes" id="UP000424872">
    <property type="component" value="Plasmid pMSR2A"/>
</dbReference>
<evidence type="ECO:0000256" key="3">
    <source>
        <dbReference type="ARBA" id="ARBA00023125"/>
    </source>
</evidence>
<dbReference type="GO" id="GO:0003677">
    <property type="term" value="F:DNA binding"/>
    <property type="evidence" value="ECO:0007669"/>
    <property type="project" value="UniProtKB-KW"/>
</dbReference>
<dbReference type="PROSITE" id="PS50931">
    <property type="entry name" value="HTH_LYSR"/>
    <property type="match status" value="1"/>
</dbReference>
<proteinExistence type="inferred from homology"/>